<name>A0A354YXF4_9FIRM</name>
<protein>
    <submittedName>
        <fullName evidence="1">DUF2889 domain-containing protein</fullName>
    </submittedName>
</protein>
<proteinExistence type="predicted"/>
<gene>
    <name evidence="1" type="ORF">DDZ44_08145</name>
</gene>
<evidence type="ECO:0000313" key="2">
    <source>
        <dbReference type="Proteomes" id="UP000263273"/>
    </source>
</evidence>
<dbReference type="EMBL" id="DNZF01000177">
    <property type="protein sequence ID" value="HBK53889.1"/>
    <property type="molecule type" value="Genomic_DNA"/>
</dbReference>
<dbReference type="Proteomes" id="UP000263273">
    <property type="component" value="Unassembled WGS sequence"/>
</dbReference>
<dbReference type="Pfam" id="PF11136">
    <property type="entry name" value="DUF2889"/>
    <property type="match status" value="1"/>
</dbReference>
<organism evidence="1 2">
    <name type="scientific">Syntrophomonas wolfei</name>
    <dbReference type="NCBI Taxonomy" id="863"/>
    <lineage>
        <taxon>Bacteria</taxon>
        <taxon>Bacillati</taxon>
        <taxon>Bacillota</taxon>
        <taxon>Clostridia</taxon>
        <taxon>Eubacteriales</taxon>
        <taxon>Syntrophomonadaceae</taxon>
        <taxon>Syntrophomonas</taxon>
    </lineage>
</organism>
<dbReference type="InterPro" id="IPR021312">
    <property type="entry name" value="DUF2889"/>
</dbReference>
<dbReference type="STRING" id="378794.GCA_001570625_00704"/>
<reference evidence="1 2" key="1">
    <citation type="journal article" date="2018" name="Nat. Biotechnol.">
        <title>A standardized bacterial taxonomy based on genome phylogeny substantially revises the tree of life.</title>
        <authorList>
            <person name="Parks D.H."/>
            <person name="Chuvochina M."/>
            <person name="Waite D.W."/>
            <person name="Rinke C."/>
            <person name="Skarshewski A."/>
            <person name="Chaumeil P.A."/>
            <person name="Hugenholtz P."/>
        </authorList>
    </citation>
    <scope>NUCLEOTIDE SEQUENCE [LARGE SCALE GENOMIC DNA]</scope>
    <source>
        <strain evidence="1">UBA10948</strain>
    </source>
</reference>
<accession>A0A354YXF4</accession>
<sequence length="193" mass="22382">MRSEAEKLLFLIRNFPIIMGKHFFRQGVTGKVYEKIEKYSVEAVFNTGFEVKGQWKDDLHNIHCRLVFDFDSFKIIEAEAWAESTPFPICPQGLKSIDRIVGSTVGPGFNRIVTENIMEKEGCVHLGELVMNSVKALVQAASRDKPEWVETADYTQRWNDWIRMYQDQCIFFSQPGVFENSQEEIQTAFRSKK</sequence>
<comment type="caution">
    <text evidence="1">The sequence shown here is derived from an EMBL/GenBank/DDBJ whole genome shotgun (WGS) entry which is preliminary data.</text>
</comment>
<evidence type="ECO:0000313" key="1">
    <source>
        <dbReference type="EMBL" id="HBK53889.1"/>
    </source>
</evidence>
<dbReference type="AlphaFoldDB" id="A0A354YXF4"/>